<dbReference type="PROSITE" id="PS51724">
    <property type="entry name" value="SPOR"/>
    <property type="match status" value="1"/>
</dbReference>
<dbReference type="PROSITE" id="PS51257">
    <property type="entry name" value="PROKAR_LIPOPROTEIN"/>
    <property type="match status" value="1"/>
</dbReference>
<keyword evidence="1" id="KW-0732">Signal</keyword>
<dbReference type="SUPFAM" id="SSF110997">
    <property type="entry name" value="Sporulation related repeat"/>
    <property type="match status" value="1"/>
</dbReference>
<protein>
    <submittedName>
        <fullName evidence="3">SPOR domain-containing protein</fullName>
    </submittedName>
</protein>
<dbReference type="InterPro" id="IPR036680">
    <property type="entry name" value="SPOR-like_sf"/>
</dbReference>
<gene>
    <name evidence="3" type="ORF">P0M35_04770</name>
</gene>
<dbReference type="RefSeq" id="WP_321535220.1">
    <property type="nucleotide sequence ID" value="NZ_JARGDL010000004.1"/>
</dbReference>
<dbReference type="InterPro" id="IPR007730">
    <property type="entry name" value="SPOR-like_dom"/>
</dbReference>
<comment type="caution">
    <text evidence="3">The sequence shown here is derived from an EMBL/GenBank/DDBJ whole genome shotgun (WGS) entry which is preliminary data.</text>
</comment>
<evidence type="ECO:0000313" key="3">
    <source>
        <dbReference type="EMBL" id="MDF1611453.1"/>
    </source>
</evidence>
<accession>A0AAE3P1T0</accession>
<evidence type="ECO:0000313" key="4">
    <source>
        <dbReference type="Proteomes" id="UP001221302"/>
    </source>
</evidence>
<sequence length="151" mass="17455">MKTKISLIGLSLILFSCVSTEYVTEDKKADDTEIYVFDDVSNIDTTKIIKKENLPENFGTKEKAKEEVKAEINYKYTVQVGAFTTKERAEIFINQNQNKTSFPLQIFYNQSTKLYSVQIPPYSTKEEADKIRDVLKNFPPFQEAFTIQIEN</sequence>
<dbReference type="EMBL" id="JARGDL010000004">
    <property type="protein sequence ID" value="MDF1611453.1"/>
    <property type="molecule type" value="Genomic_DNA"/>
</dbReference>
<evidence type="ECO:0000256" key="1">
    <source>
        <dbReference type="SAM" id="SignalP"/>
    </source>
</evidence>
<dbReference type="AlphaFoldDB" id="A0AAE3P1T0"/>
<name>A0AAE3P1T0_9BACT</name>
<dbReference type="GO" id="GO:0042834">
    <property type="term" value="F:peptidoglycan binding"/>
    <property type="evidence" value="ECO:0007669"/>
    <property type="project" value="InterPro"/>
</dbReference>
<feature type="signal peptide" evidence="1">
    <location>
        <begin position="1"/>
        <end position="21"/>
    </location>
</feature>
<reference evidence="3" key="1">
    <citation type="submission" date="2023-03" db="EMBL/GenBank/DDBJ databases">
        <title>Stygiobacter electus gen. nov., sp. nov., facultatively anaerobic thermotolerant bacterium of the class Ignavibacteria from a well of Yessentuki mineral water deposit.</title>
        <authorList>
            <person name="Podosokorskaya O.A."/>
            <person name="Elcheninov A.G."/>
            <person name="Petrova N.F."/>
            <person name="Zavarzina D.G."/>
            <person name="Kublanov I.V."/>
            <person name="Merkel A.Y."/>
        </authorList>
    </citation>
    <scope>NUCLEOTIDE SEQUENCE</scope>
    <source>
        <strain evidence="3">09-Me</strain>
    </source>
</reference>
<feature type="domain" description="SPOR" evidence="2">
    <location>
        <begin position="70"/>
        <end position="149"/>
    </location>
</feature>
<feature type="chain" id="PRO_5042005635" evidence="1">
    <location>
        <begin position="22"/>
        <end position="151"/>
    </location>
</feature>
<dbReference type="Gene3D" id="3.30.70.1070">
    <property type="entry name" value="Sporulation related repeat"/>
    <property type="match status" value="1"/>
</dbReference>
<organism evidence="3 4">
    <name type="scientific">Stygiobacter electus</name>
    <dbReference type="NCBI Taxonomy" id="3032292"/>
    <lineage>
        <taxon>Bacteria</taxon>
        <taxon>Pseudomonadati</taxon>
        <taxon>Ignavibacteriota</taxon>
        <taxon>Ignavibacteria</taxon>
        <taxon>Ignavibacteriales</taxon>
        <taxon>Melioribacteraceae</taxon>
        <taxon>Stygiobacter</taxon>
    </lineage>
</organism>
<dbReference type="Proteomes" id="UP001221302">
    <property type="component" value="Unassembled WGS sequence"/>
</dbReference>
<evidence type="ECO:0000259" key="2">
    <source>
        <dbReference type="PROSITE" id="PS51724"/>
    </source>
</evidence>
<proteinExistence type="predicted"/>
<keyword evidence="4" id="KW-1185">Reference proteome</keyword>
<dbReference type="Pfam" id="PF05036">
    <property type="entry name" value="SPOR"/>
    <property type="match status" value="1"/>
</dbReference>